<dbReference type="SMR" id="B4FCQ6"/>
<dbReference type="eggNOG" id="KOG2242">
    <property type="taxonomic scope" value="Eukaryota"/>
</dbReference>
<protein>
    <submittedName>
        <fullName evidence="2">Heterogeneous nuclear ribonucleoprotein U-like protein 1</fullName>
    </submittedName>
</protein>
<reference evidence="4" key="2">
    <citation type="journal article" date="2009" name="Science">
        <title>The B73 maize genome: complexity, diversity, and dynamics.</title>
        <authorList>
            <person name="Schnable P.S."/>
            <person name="Ware D."/>
            <person name="Fulton R.S."/>
            <person name="Stein J.C."/>
            <person name="Wei F."/>
            <person name="Pasternak S."/>
            <person name="Liang C."/>
            <person name="Zhang J."/>
            <person name="Fulton L."/>
            <person name="Graves T.A."/>
            <person name="Minx P."/>
            <person name="Reily A.D."/>
            <person name="Courtney L."/>
            <person name="Kruchowski S.S."/>
            <person name="Tomlinson C."/>
            <person name="Strong C."/>
            <person name="Delehaunty K."/>
            <person name="Fronick C."/>
            <person name="Courtney B."/>
            <person name="Rock S.M."/>
            <person name="Belter E."/>
            <person name="Du F."/>
            <person name="Kim K."/>
            <person name="Abbott R.M."/>
            <person name="Cotton M."/>
            <person name="Levy A."/>
            <person name="Marchetto P."/>
            <person name="Ochoa K."/>
            <person name="Jackson S.M."/>
            <person name="Gillam B."/>
            <person name="Chen W."/>
            <person name="Yan L."/>
            <person name="Higginbotham J."/>
            <person name="Cardenas M."/>
            <person name="Waligorski J."/>
            <person name="Applebaum E."/>
            <person name="Phelps L."/>
            <person name="Falcone J."/>
            <person name="Kanchi K."/>
            <person name="Thane T."/>
            <person name="Scimone A."/>
            <person name="Thane N."/>
            <person name="Henke J."/>
            <person name="Wang T."/>
            <person name="Ruppert J."/>
            <person name="Shah N."/>
            <person name="Rotter K."/>
            <person name="Hodges J."/>
            <person name="Ingenthron E."/>
            <person name="Cordes M."/>
            <person name="Kohlberg S."/>
            <person name="Sgro J."/>
            <person name="Delgado B."/>
            <person name="Mead K."/>
            <person name="Chinwalla A."/>
            <person name="Leonard S."/>
            <person name="Crouse K."/>
            <person name="Collura K."/>
            <person name="Kudrna D."/>
            <person name="Currie J."/>
            <person name="He R."/>
            <person name="Angelova A."/>
            <person name="Rajasekar S."/>
            <person name="Mueller T."/>
            <person name="Lomeli R."/>
            <person name="Scara G."/>
            <person name="Ko A."/>
            <person name="Delaney K."/>
            <person name="Wissotski M."/>
            <person name="Lopez G."/>
            <person name="Campos D."/>
            <person name="Braidotti M."/>
            <person name="Ashley E."/>
            <person name="Golser W."/>
            <person name="Kim H."/>
            <person name="Lee S."/>
            <person name="Lin J."/>
            <person name="Dujmic Z."/>
            <person name="Kim W."/>
            <person name="Talag J."/>
            <person name="Zuccolo A."/>
            <person name="Fan C."/>
            <person name="Sebastian A."/>
            <person name="Kramer M."/>
            <person name="Spiegel L."/>
            <person name="Nascimento L."/>
            <person name="Zutavern T."/>
            <person name="Miller B."/>
            <person name="Ambroise C."/>
            <person name="Muller S."/>
            <person name="Spooner W."/>
            <person name="Narechania A."/>
            <person name="Ren L."/>
            <person name="Wei S."/>
            <person name="Kumari S."/>
            <person name="Faga B."/>
            <person name="Levy M.J."/>
            <person name="McMahan L."/>
            <person name="Van Buren P."/>
            <person name="Vaughn M.W."/>
            <person name="Ying K."/>
            <person name="Yeh C.-T."/>
            <person name="Emrich S.J."/>
            <person name="Jia Y."/>
            <person name="Kalyanaraman A."/>
            <person name="Hsia A.-P."/>
            <person name="Barbazuk W.B."/>
            <person name="Baucom R.S."/>
            <person name="Brutnell T.P."/>
            <person name="Carpita N.C."/>
            <person name="Chaparro C."/>
            <person name="Chia J.-M."/>
            <person name="Deragon J.-M."/>
            <person name="Estill J.C."/>
            <person name="Fu Y."/>
            <person name="Jeddeloh J.A."/>
            <person name="Han Y."/>
            <person name="Lee H."/>
            <person name="Li P."/>
            <person name="Lisch D.R."/>
            <person name="Liu S."/>
            <person name="Liu Z."/>
            <person name="Nagel D.H."/>
            <person name="McCann M.C."/>
            <person name="SanMiguel P."/>
            <person name="Myers A.M."/>
            <person name="Nettleton D."/>
            <person name="Nguyen J."/>
            <person name="Penning B.W."/>
            <person name="Ponnala L."/>
            <person name="Schneider K.L."/>
            <person name="Schwartz D.C."/>
            <person name="Sharma A."/>
            <person name="Soderlund C."/>
            <person name="Springer N.M."/>
            <person name="Sun Q."/>
            <person name="Wang H."/>
            <person name="Waterman M."/>
            <person name="Westerman R."/>
            <person name="Wolfgruber T.K."/>
            <person name="Yang L."/>
            <person name="Yu Y."/>
            <person name="Zhang L."/>
            <person name="Zhou S."/>
            <person name="Zhu Q."/>
            <person name="Bennetzen J.L."/>
            <person name="Dawe R.K."/>
            <person name="Jiang J."/>
            <person name="Jiang N."/>
            <person name="Presting G.G."/>
            <person name="Wessler S.R."/>
            <person name="Aluru S."/>
            <person name="Martienssen R.A."/>
            <person name="Clifton S.W."/>
            <person name="McCombie W.R."/>
            <person name="Wing R.A."/>
            <person name="Wilson R.K."/>
        </authorList>
    </citation>
    <scope>NUCLEOTIDE SEQUENCE [LARGE SCALE GENOMIC DNA]</scope>
    <source>
        <strain evidence="4">cv. B73</strain>
    </source>
</reference>
<dbReference type="Gene3D" id="3.40.50.300">
    <property type="entry name" value="P-loop containing nucleotide triphosphate hydrolases"/>
    <property type="match status" value="1"/>
</dbReference>
<evidence type="ECO:0000313" key="1">
    <source>
        <dbReference type="EMBL" id="ACF79899.1"/>
    </source>
</evidence>
<dbReference type="GeneID" id="100192810"/>
<dbReference type="GO" id="GO:0005634">
    <property type="term" value="C:nucleus"/>
    <property type="evidence" value="ECO:0000318"/>
    <property type="project" value="GO_Central"/>
</dbReference>
<dbReference type="SUPFAM" id="SSF52540">
    <property type="entry name" value="P-loop containing nucleoside triphosphate hydrolases"/>
    <property type="match status" value="1"/>
</dbReference>
<keyword evidence="4" id="KW-1185">Reference proteome</keyword>
<reference evidence="1" key="1">
    <citation type="journal article" date="2009" name="PLoS Genet.">
        <title>Sequencing, mapping, and analysis of 27,455 maize full-length cDNAs.</title>
        <authorList>
            <person name="Soderlund C."/>
            <person name="Descour A."/>
            <person name="Kudrna D."/>
            <person name="Bomhoff M."/>
            <person name="Boyd L."/>
            <person name="Currie J."/>
            <person name="Angelova A."/>
            <person name="Collura K."/>
            <person name="Wissotski M."/>
            <person name="Ashley E."/>
            <person name="Morrow D."/>
            <person name="Fernandes J."/>
            <person name="Walbot V."/>
            <person name="Yu Y."/>
        </authorList>
    </citation>
    <scope>NUCLEOTIDE SEQUENCE</scope>
    <source>
        <strain evidence="1">B73</strain>
    </source>
</reference>
<reference evidence="2" key="3">
    <citation type="submission" date="2015-12" db="EMBL/GenBank/DDBJ databases">
        <title>Update maize B73 reference genome by single molecule sequencing technologies.</title>
        <authorList>
            <consortium name="Maize Genome Sequencing Project"/>
            <person name="Ware D."/>
        </authorList>
    </citation>
    <scope>NUCLEOTIDE SEQUENCE</scope>
    <source>
        <tissue evidence="2">Seedling</tissue>
    </source>
</reference>
<keyword evidence="2" id="KW-0687">Ribonucleoprotein</keyword>
<dbReference type="KEGG" id="zma:100192810"/>
<dbReference type="GO" id="GO:0000380">
    <property type="term" value="P:alternative mRNA splicing, via spliceosome"/>
    <property type="evidence" value="ECO:0000318"/>
    <property type="project" value="GO_Central"/>
</dbReference>
<dbReference type="EnsemblPlants" id="Zm00001eb274720_T001">
    <property type="protein sequence ID" value="Zm00001eb274720_P001"/>
    <property type="gene ID" value="Zm00001eb274720"/>
</dbReference>
<dbReference type="InterPro" id="IPR027417">
    <property type="entry name" value="P-loop_NTPase"/>
</dbReference>
<reference evidence="3" key="5">
    <citation type="submission" date="2021-05" db="UniProtKB">
        <authorList>
            <consortium name="EnsemblPlants"/>
        </authorList>
    </citation>
    <scope>IDENTIFICATION</scope>
    <source>
        <strain evidence="3">cv. B73</strain>
    </source>
</reference>
<evidence type="ECO:0000313" key="3">
    <source>
        <dbReference type="EnsemblPlants" id="Zm00001eb274720_P001"/>
    </source>
</evidence>
<dbReference type="PaxDb" id="4577-GRMZM2G010338_P01"/>
<dbReference type="RefSeq" id="NP_001131475.1">
    <property type="nucleotide sequence ID" value="NM_001138003.1"/>
</dbReference>
<organism evidence="1">
    <name type="scientific">Zea mays</name>
    <name type="common">Maize</name>
    <dbReference type="NCBI Taxonomy" id="4577"/>
    <lineage>
        <taxon>Eukaryota</taxon>
        <taxon>Viridiplantae</taxon>
        <taxon>Streptophyta</taxon>
        <taxon>Embryophyta</taxon>
        <taxon>Tracheophyta</taxon>
        <taxon>Spermatophyta</taxon>
        <taxon>Magnoliopsida</taxon>
        <taxon>Liliopsida</taxon>
        <taxon>Poales</taxon>
        <taxon>Poaceae</taxon>
        <taxon>PACMAD clade</taxon>
        <taxon>Panicoideae</taxon>
        <taxon>Andropogonodae</taxon>
        <taxon>Andropogoneae</taxon>
        <taxon>Tripsacinae</taxon>
        <taxon>Zea</taxon>
    </lineage>
</organism>
<dbReference type="Gramene" id="Zm00001eb274720_T001">
    <property type="protein sequence ID" value="Zm00001eb274720_P001"/>
    <property type="gene ID" value="Zm00001eb274720"/>
</dbReference>
<dbReference type="OMA" id="ERPIHAQ"/>
<evidence type="ECO:0000313" key="4">
    <source>
        <dbReference type="Proteomes" id="UP000007305"/>
    </source>
</evidence>
<dbReference type="Proteomes" id="UP000007305">
    <property type="component" value="Chromosome 6"/>
</dbReference>
<dbReference type="GO" id="GO:1990904">
    <property type="term" value="C:ribonucleoprotein complex"/>
    <property type="evidence" value="ECO:0007669"/>
    <property type="project" value="UniProtKB-KW"/>
</dbReference>
<dbReference type="OrthoDB" id="445357at2759"/>
<accession>B4FCQ6</accession>
<dbReference type="AlphaFoldDB" id="B4FCQ6"/>
<dbReference type="STRING" id="4577.B4FCQ6"/>
<dbReference type="IntAct" id="B4FCQ6">
    <property type="interactions" value="1"/>
</dbReference>
<proteinExistence type="evidence at transcript level"/>
<dbReference type="ExpressionAtlas" id="B4FCQ6">
    <property type="expression patterns" value="baseline"/>
</dbReference>
<dbReference type="Pfam" id="PF13671">
    <property type="entry name" value="AAA_33"/>
    <property type="match status" value="1"/>
</dbReference>
<dbReference type="PANTHER" id="PTHR12381:SF56">
    <property type="entry name" value="B30.2_SPRY DOMAIN-CONTAINING PROTEIN-RELATED"/>
    <property type="match status" value="1"/>
</dbReference>
<evidence type="ECO:0000313" key="2">
    <source>
        <dbReference type="EMBL" id="AQK81724.1"/>
    </source>
</evidence>
<dbReference type="EMBL" id="CM000782">
    <property type="protein sequence ID" value="AQK81724.1"/>
    <property type="molecule type" value="Genomic_DNA"/>
</dbReference>
<name>B4FCQ6_MAIZE</name>
<dbReference type="EMBL" id="BT034894">
    <property type="protein sequence ID" value="ACF79899.1"/>
    <property type="molecule type" value="mRNA"/>
</dbReference>
<gene>
    <name evidence="3" type="primary">LOC100192810</name>
    <name evidence="2" type="ORF">ZEAMMB73_Zm00001d036680</name>
</gene>
<sequence length="307" mass="35332">MANGLVLRGILMRGEKGLGLVDTPLRPMRWGSALFPHVLLKNVIVEMQFSREDGLLPVDGYEPWASAFSQRNSEFGPSFEQNKCEVMMMVGLPATGKSTWAEKWVKEHQEKRYILLGTNLVLEQMKVPGLLRKNNYGERFERLMDCATWIFNKLLTRAANTPRNFIIDQTNVYKNARIRKLRPFANYRKTDVVMFPTPSELKSRAAKRFNEMGKEIPAEAVNEMTANFVLPLSKDMPHSKEPFDEVIFTELSRDEAQRTLDDMQRVLPRNVTPSYGNSGNQKHVMVPLLLFLKQCLVCFMSSWIRLV</sequence>
<dbReference type="GO" id="GO:0003723">
    <property type="term" value="F:RNA binding"/>
    <property type="evidence" value="ECO:0000318"/>
    <property type="project" value="GO_Central"/>
</dbReference>
<reference evidence="3" key="4">
    <citation type="submission" date="2019-07" db="EMBL/GenBank/DDBJ databases">
        <authorList>
            <person name="Seetharam A."/>
            <person name="Woodhouse M."/>
            <person name="Cannon E."/>
        </authorList>
    </citation>
    <scope>NUCLEOTIDE SEQUENCE [LARGE SCALE GENOMIC DNA]</scope>
    <source>
        <strain evidence="3">cv. B73</strain>
    </source>
</reference>
<dbReference type="PANTHER" id="PTHR12381">
    <property type="entry name" value="HETEROGENEOUS NUCLEAR RIBONUCLEOPROTEIN U FAMILY MEMBER"/>
    <property type="match status" value="1"/>
</dbReference>